<evidence type="ECO:0000256" key="1">
    <source>
        <dbReference type="SAM" id="MobiDB-lite"/>
    </source>
</evidence>
<gene>
    <name evidence="2" type="ORF">RFN28_31500</name>
</gene>
<reference evidence="2 3" key="1">
    <citation type="submission" date="2023-08" db="EMBL/GenBank/DDBJ databases">
        <title>Implementing the SeqCode for naming new Mesorhizobium species isolated from Vachellia karroo root nodules.</title>
        <authorList>
            <person name="Van Lill M."/>
        </authorList>
    </citation>
    <scope>NUCLEOTIDE SEQUENCE [LARGE SCALE GENOMIC DNA]</scope>
    <source>
        <strain evidence="2 3">VK24D</strain>
    </source>
</reference>
<protein>
    <submittedName>
        <fullName evidence="2">Uncharacterized protein</fullName>
    </submittedName>
</protein>
<dbReference type="Proteomes" id="UP001287059">
    <property type="component" value="Unassembled WGS sequence"/>
</dbReference>
<accession>A0ABU4Y7P6</accession>
<feature type="region of interest" description="Disordered" evidence="1">
    <location>
        <begin position="91"/>
        <end position="136"/>
    </location>
</feature>
<evidence type="ECO:0000313" key="2">
    <source>
        <dbReference type="EMBL" id="MDX8482950.1"/>
    </source>
</evidence>
<proteinExistence type="predicted"/>
<sequence length="247" mass="25168">MAIYDLGLIHLESVILAANHVDQAAVDAVNKYLLTGAAPANDKPSGATSLSPGQWAQFNSNVDEDASAIGRGKHDAAQPDERGFQPLHLDAHHQGQPATSPYADGSLGQPQVAHGSGVEGKAGGSPPDPAHTVKVAGFGDGTGLLLHDILHPGTGASGSGAHIVSQGHLADVYGPARLGGDAAQHPAIEASKRLAGTHGLTRSSIDAVVSDQHSGTIATHTGSTPFAEADRSLIVQSPDFHLVHIHS</sequence>
<dbReference type="RefSeq" id="WP_320291055.1">
    <property type="nucleotide sequence ID" value="NZ_JAVIIW010000062.1"/>
</dbReference>
<keyword evidence="3" id="KW-1185">Reference proteome</keyword>
<comment type="caution">
    <text evidence="2">The sequence shown here is derived from an EMBL/GenBank/DDBJ whole genome shotgun (WGS) entry which is preliminary data.</text>
</comment>
<dbReference type="EMBL" id="JAVIIW010000062">
    <property type="protein sequence ID" value="MDX8482950.1"/>
    <property type="molecule type" value="Genomic_DNA"/>
</dbReference>
<organism evidence="2 3">
    <name type="scientific">Mesorhizobium album</name>
    <dbReference type="NCBI Taxonomy" id="3072314"/>
    <lineage>
        <taxon>Bacteria</taxon>
        <taxon>Pseudomonadati</taxon>
        <taxon>Pseudomonadota</taxon>
        <taxon>Alphaproteobacteria</taxon>
        <taxon>Hyphomicrobiales</taxon>
        <taxon>Phyllobacteriaceae</taxon>
        <taxon>Mesorhizobium</taxon>
    </lineage>
</organism>
<name>A0ABU4Y7P6_9HYPH</name>
<evidence type="ECO:0000313" key="3">
    <source>
        <dbReference type="Proteomes" id="UP001287059"/>
    </source>
</evidence>